<keyword evidence="1" id="KW-1133">Transmembrane helix</keyword>
<keyword evidence="1" id="KW-0812">Transmembrane</keyword>
<protein>
    <submittedName>
        <fullName evidence="2">Uncharacterized protein</fullName>
    </submittedName>
</protein>
<organism evidence="2 3">
    <name type="scientific">Poriferisphaera corsica</name>
    <dbReference type="NCBI Taxonomy" id="2528020"/>
    <lineage>
        <taxon>Bacteria</taxon>
        <taxon>Pseudomonadati</taxon>
        <taxon>Planctomycetota</taxon>
        <taxon>Phycisphaerae</taxon>
        <taxon>Phycisphaerales</taxon>
        <taxon>Phycisphaeraceae</taxon>
        <taxon>Poriferisphaera</taxon>
    </lineage>
</organism>
<dbReference type="EMBL" id="CP036425">
    <property type="protein sequence ID" value="QDU33678.1"/>
    <property type="molecule type" value="Genomic_DNA"/>
</dbReference>
<keyword evidence="1" id="KW-0472">Membrane</keyword>
<evidence type="ECO:0000256" key="1">
    <source>
        <dbReference type="SAM" id="Phobius"/>
    </source>
</evidence>
<feature type="transmembrane region" description="Helical" evidence="1">
    <location>
        <begin position="45"/>
        <end position="65"/>
    </location>
</feature>
<name>A0A517YTX7_9BACT</name>
<accession>A0A517YTX7</accession>
<proteinExistence type="predicted"/>
<keyword evidence="3" id="KW-1185">Reference proteome</keyword>
<dbReference type="AlphaFoldDB" id="A0A517YTX7"/>
<evidence type="ECO:0000313" key="3">
    <source>
        <dbReference type="Proteomes" id="UP000317369"/>
    </source>
</evidence>
<dbReference type="RefSeq" id="WP_145076909.1">
    <property type="nucleotide sequence ID" value="NZ_CP036425.1"/>
</dbReference>
<sequence>MGQSTEVDRSGIYFTSSGKAAFTSLIVIFGLGYVGIISKGEYDELFKMTLSVGMVFAILLVPLFLAGKVFGSNKVFNKTFASLTAILWIIFGILVIVTLFTRVYDRDYINLEIQSFLSKEEELHSVVSNLHFKNYDEQKVTMHMDTLHNLQRKKYKLIMQQTNSFDELSKVVFYDLRNEVKIFTSQIDPIGKSLYPNKNSGLFDHCNTQEKLQVVIDRITMIDHLNTTSINLIENYQKDFEVRLLDLGLSQNEVDYQKTNLFDEQMNSALDLVTGLLELDHKITMELLSLARKLNLDWKKWRYDNSSNILIFDDKLLQMIYIGSLRQVDSFHRDKDDLQLIYDKENGS</sequence>
<feature type="transmembrane region" description="Helical" evidence="1">
    <location>
        <begin position="85"/>
        <end position="104"/>
    </location>
</feature>
<dbReference type="KEGG" id="pcor:KS4_17340"/>
<gene>
    <name evidence="2" type="ORF">KS4_17340</name>
</gene>
<dbReference type="Proteomes" id="UP000317369">
    <property type="component" value="Chromosome"/>
</dbReference>
<evidence type="ECO:0000313" key="2">
    <source>
        <dbReference type="EMBL" id="QDU33678.1"/>
    </source>
</evidence>
<reference evidence="2 3" key="1">
    <citation type="submission" date="2019-02" db="EMBL/GenBank/DDBJ databases">
        <title>Deep-cultivation of Planctomycetes and their phenomic and genomic characterization uncovers novel biology.</title>
        <authorList>
            <person name="Wiegand S."/>
            <person name="Jogler M."/>
            <person name="Boedeker C."/>
            <person name="Pinto D."/>
            <person name="Vollmers J."/>
            <person name="Rivas-Marin E."/>
            <person name="Kohn T."/>
            <person name="Peeters S.H."/>
            <person name="Heuer A."/>
            <person name="Rast P."/>
            <person name="Oberbeckmann S."/>
            <person name="Bunk B."/>
            <person name="Jeske O."/>
            <person name="Meyerdierks A."/>
            <person name="Storesund J.E."/>
            <person name="Kallscheuer N."/>
            <person name="Luecker S."/>
            <person name="Lage O.M."/>
            <person name="Pohl T."/>
            <person name="Merkel B.J."/>
            <person name="Hornburger P."/>
            <person name="Mueller R.-W."/>
            <person name="Bruemmer F."/>
            <person name="Labrenz M."/>
            <person name="Spormann A.M."/>
            <person name="Op den Camp H."/>
            <person name="Overmann J."/>
            <person name="Amann R."/>
            <person name="Jetten M.S.M."/>
            <person name="Mascher T."/>
            <person name="Medema M.H."/>
            <person name="Devos D.P."/>
            <person name="Kaster A.-K."/>
            <person name="Ovreas L."/>
            <person name="Rohde M."/>
            <person name="Galperin M.Y."/>
            <person name="Jogler C."/>
        </authorList>
    </citation>
    <scope>NUCLEOTIDE SEQUENCE [LARGE SCALE GENOMIC DNA]</scope>
    <source>
        <strain evidence="2 3">KS4</strain>
    </source>
</reference>
<feature type="transmembrane region" description="Helical" evidence="1">
    <location>
        <begin position="20"/>
        <end position="38"/>
    </location>
</feature>